<name>A0ABW6PF67_9NOCA</name>
<organism evidence="2 3">
    <name type="scientific">Nocardia aobensis</name>
    <dbReference type="NCBI Taxonomy" id="257277"/>
    <lineage>
        <taxon>Bacteria</taxon>
        <taxon>Bacillati</taxon>
        <taxon>Actinomycetota</taxon>
        <taxon>Actinomycetes</taxon>
        <taxon>Mycobacteriales</taxon>
        <taxon>Nocardiaceae</taxon>
        <taxon>Nocardia</taxon>
    </lineage>
</organism>
<reference evidence="2 3" key="1">
    <citation type="submission" date="2024-10" db="EMBL/GenBank/DDBJ databases">
        <title>The Natural Products Discovery Center: Release of the First 8490 Sequenced Strains for Exploring Actinobacteria Biosynthetic Diversity.</title>
        <authorList>
            <person name="Kalkreuter E."/>
            <person name="Kautsar S.A."/>
            <person name="Yang D."/>
            <person name="Bader C.D."/>
            <person name="Teijaro C.N."/>
            <person name="Fluegel L."/>
            <person name="Davis C.M."/>
            <person name="Simpson J.R."/>
            <person name="Lauterbach L."/>
            <person name="Steele A.D."/>
            <person name="Gui C."/>
            <person name="Meng S."/>
            <person name="Li G."/>
            <person name="Viehrig K."/>
            <person name="Ye F."/>
            <person name="Su P."/>
            <person name="Kiefer A.F."/>
            <person name="Nichols A."/>
            <person name="Cepeda A.J."/>
            <person name="Yan W."/>
            <person name="Fan B."/>
            <person name="Jiang Y."/>
            <person name="Adhikari A."/>
            <person name="Zheng C.-J."/>
            <person name="Schuster L."/>
            <person name="Cowan T.M."/>
            <person name="Smanski M.J."/>
            <person name="Chevrette M.G."/>
            <person name="De Carvalho L.P.S."/>
            <person name="Shen B."/>
        </authorList>
    </citation>
    <scope>NUCLEOTIDE SEQUENCE [LARGE SCALE GENOMIC DNA]</scope>
    <source>
        <strain evidence="2 3">NPDC004119</strain>
    </source>
</reference>
<protein>
    <recommendedName>
        <fullName evidence="1">Extradiol ring-cleavage dioxygenase LigAB LigA subunit domain-containing protein</fullName>
    </recommendedName>
</protein>
<dbReference type="Gene3D" id="1.10.700.10">
    <property type="entry name" value="Dioxygenase LigAB, LigA subunit"/>
    <property type="match status" value="1"/>
</dbReference>
<dbReference type="Pfam" id="PF07746">
    <property type="entry name" value="LigA"/>
    <property type="match status" value="1"/>
</dbReference>
<accession>A0ABW6PF67</accession>
<gene>
    <name evidence="2" type="ORF">ACFYU5_35980</name>
</gene>
<evidence type="ECO:0000313" key="3">
    <source>
        <dbReference type="Proteomes" id="UP001601442"/>
    </source>
</evidence>
<dbReference type="RefSeq" id="WP_387401839.1">
    <property type="nucleotide sequence ID" value="NZ_JBIAMT010000011.1"/>
</dbReference>
<comment type="caution">
    <text evidence="2">The sequence shown here is derived from an EMBL/GenBank/DDBJ whole genome shotgun (WGS) entry which is preliminary data.</text>
</comment>
<dbReference type="InterPro" id="IPR011986">
    <property type="entry name" value="Xdiol_dOase_LigA"/>
</dbReference>
<evidence type="ECO:0000259" key="1">
    <source>
        <dbReference type="Pfam" id="PF07746"/>
    </source>
</evidence>
<dbReference type="EMBL" id="JBIAMT010000011">
    <property type="protein sequence ID" value="MFF0501833.1"/>
    <property type="molecule type" value="Genomic_DNA"/>
</dbReference>
<feature type="domain" description="Extradiol ring-cleavage dioxygenase LigAB LigA subunit" evidence="1">
    <location>
        <begin position="17"/>
        <end position="67"/>
    </location>
</feature>
<keyword evidence="3" id="KW-1185">Reference proteome</keyword>
<dbReference type="InterPro" id="IPR036622">
    <property type="entry name" value="LigA_sf"/>
</dbReference>
<sequence length="96" mass="11436">MSQLGMNTAMWSVYHSREDVDRLISDPDAFLRQFDLEEDERRAIMEQDIRALLRAGAHPFLMYKMALRVWGTQFSMEKLQRYLCQLEGEHLRDIIT</sequence>
<evidence type="ECO:0000313" key="2">
    <source>
        <dbReference type="EMBL" id="MFF0501833.1"/>
    </source>
</evidence>
<dbReference type="Proteomes" id="UP001601442">
    <property type="component" value="Unassembled WGS sequence"/>
</dbReference>
<proteinExistence type="predicted"/>
<dbReference type="SUPFAM" id="SSF48076">
    <property type="entry name" value="LigA subunit of an aromatic-ring-opening dioxygenase LigAB"/>
    <property type="match status" value="1"/>
</dbReference>